<evidence type="ECO:0000256" key="1">
    <source>
        <dbReference type="SAM" id="MobiDB-lite"/>
    </source>
</evidence>
<keyword evidence="2" id="KW-0472">Membrane</keyword>
<reference evidence="4 5" key="1">
    <citation type="journal article" date="2018" name="PLoS Genet.">
        <title>Population sequencing reveals clonal diversity and ancestral inbreeding in the grapevine cultivar Chardonnay.</title>
        <authorList>
            <person name="Roach M.J."/>
            <person name="Johnson D.L."/>
            <person name="Bohlmann J."/>
            <person name="van Vuuren H.J."/>
            <person name="Jones S.J."/>
            <person name="Pretorius I.S."/>
            <person name="Schmidt S.A."/>
            <person name="Borneman A.R."/>
        </authorList>
    </citation>
    <scope>NUCLEOTIDE SEQUENCE [LARGE SCALE GENOMIC DNA]</scope>
    <source>
        <strain evidence="5">cv. Chardonnay</strain>
        <tissue evidence="4">Leaf</tissue>
    </source>
</reference>
<feature type="transmembrane region" description="Helical" evidence="2">
    <location>
        <begin position="358"/>
        <end position="381"/>
    </location>
</feature>
<dbReference type="Pfam" id="PF13966">
    <property type="entry name" value="zf-RVT"/>
    <property type="match status" value="1"/>
</dbReference>
<feature type="region of interest" description="Disordered" evidence="1">
    <location>
        <begin position="548"/>
        <end position="574"/>
    </location>
</feature>
<sequence length="646" mass="73160">MRKLVSNSQNAFVEGRQILDAVLIANEAIDSRKRSAGLEKMGFGPKWRNWIFFYISTVRMTVLVNDTRTEFFSTFRGLRQGDLLSPYLFVLIMEAFSSLISRAEEKGFIRGFKLGEVEDVDRATAVFGCKVGNLPTTYLGLPLGAPHNSCRVWDGVEERFKRNWLCGKNNIFLREVVLPSSRALFQISPSIFVTFCNPKEKRESFWRKVIVGKFGEEEGGWTTREVRESYGMGLWKDIRKGWEEFFLGTSIRIGNVANLWGRQGGGGGGWEVHFRRSFQDWELEEVNCFLDHISVVKVQEGEDSLVWKIERKGKFSVKSIIDMLMRRGWSMVNRCNLCKENEESTDHILIHCGKTRELWSLLLSSFGVVWVFSDSVTNLLLEWKIKDLGKKRSAVWRMEPICLFWCIWGEQNRRMFQEEEMSDKSLRNRFLRFFSYFCCLGFGFLCILPVTVHCQPGIPNFNMGQALNFLSLALPNLVLKPLRTFTKTALLMDPAGLAHFVRCSWAFGCYSHSTTEAPPLGQGRNAPPWKSYTSGMLPISTVLGGVSGESFDSSSSSPSRPGWGDSMGLSQSRQLEETIEDPLETELPLCMVLKDGRSFSLPGNEGASRQEGGIGAVTLRSREVEVQTPHLQITGAGEKENDKSLG</sequence>
<dbReference type="EMBL" id="QGNW01002586">
    <property type="protein sequence ID" value="RVW16657.1"/>
    <property type="molecule type" value="Genomic_DNA"/>
</dbReference>
<feature type="compositionally biased region" description="Low complexity" evidence="1">
    <location>
        <begin position="548"/>
        <end position="566"/>
    </location>
</feature>
<dbReference type="PANTHER" id="PTHR33116:SF78">
    <property type="entry name" value="OS12G0587133 PROTEIN"/>
    <property type="match status" value="1"/>
</dbReference>
<dbReference type="AlphaFoldDB" id="A0A438C093"/>
<organism evidence="4 5">
    <name type="scientific">Vitis vinifera</name>
    <name type="common">Grape</name>
    <dbReference type="NCBI Taxonomy" id="29760"/>
    <lineage>
        <taxon>Eukaryota</taxon>
        <taxon>Viridiplantae</taxon>
        <taxon>Streptophyta</taxon>
        <taxon>Embryophyta</taxon>
        <taxon>Tracheophyta</taxon>
        <taxon>Spermatophyta</taxon>
        <taxon>Magnoliopsida</taxon>
        <taxon>eudicotyledons</taxon>
        <taxon>Gunneridae</taxon>
        <taxon>Pentapetalae</taxon>
        <taxon>rosids</taxon>
        <taxon>Vitales</taxon>
        <taxon>Vitaceae</taxon>
        <taxon>Viteae</taxon>
        <taxon>Vitis</taxon>
    </lineage>
</organism>
<comment type="caution">
    <text evidence="4">The sequence shown here is derived from an EMBL/GenBank/DDBJ whole genome shotgun (WGS) entry which is preliminary data.</text>
</comment>
<protein>
    <recommendedName>
        <fullName evidence="3">Reverse transcriptase zinc-binding domain-containing protein</fullName>
    </recommendedName>
</protein>
<dbReference type="PANTHER" id="PTHR33116">
    <property type="entry name" value="REVERSE TRANSCRIPTASE ZINC-BINDING DOMAIN-CONTAINING PROTEIN-RELATED-RELATED"/>
    <property type="match status" value="1"/>
</dbReference>
<evidence type="ECO:0000313" key="4">
    <source>
        <dbReference type="EMBL" id="RVW16657.1"/>
    </source>
</evidence>
<feature type="domain" description="Reverse transcriptase zinc-binding" evidence="3">
    <location>
        <begin position="320"/>
        <end position="359"/>
    </location>
</feature>
<feature type="compositionally biased region" description="Basic and acidic residues" evidence="1">
    <location>
        <begin position="637"/>
        <end position="646"/>
    </location>
</feature>
<gene>
    <name evidence="4" type="ORF">CK203_080892</name>
</gene>
<evidence type="ECO:0000259" key="3">
    <source>
        <dbReference type="Pfam" id="PF13966"/>
    </source>
</evidence>
<feature type="transmembrane region" description="Helical" evidence="2">
    <location>
        <begin position="430"/>
        <end position="452"/>
    </location>
</feature>
<dbReference type="Proteomes" id="UP000288805">
    <property type="component" value="Unassembled WGS sequence"/>
</dbReference>
<evidence type="ECO:0000256" key="2">
    <source>
        <dbReference type="SAM" id="Phobius"/>
    </source>
</evidence>
<dbReference type="InterPro" id="IPR026960">
    <property type="entry name" value="RVT-Znf"/>
</dbReference>
<name>A0A438C093_VITVI</name>
<evidence type="ECO:0000313" key="5">
    <source>
        <dbReference type="Proteomes" id="UP000288805"/>
    </source>
</evidence>
<keyword evidence="2" id="KW-0812">Transmembrane</keyword>
<accession>A0A438C093</accession>
<proteinExistence type="predicted"/>
<feature type="region of interest" description="Disordered" evidence="1">
    <location>
        <begin position="619"/>
        <end position="646"/>
    </location>
</feature>
<keyword evidence="2" id="KW-1133">Transmembrane helix</keyword>